<reference evidence="6" key="1">
    <citation type="submission" date="2021-02" db="EMBL/GenBank/DDBJ databases">
        <authorList>
            <person name="Nowell W R."/>
        </authorList>
    </citation>
    <scope>NUCLEOTIDE SEQUENCE</scope>
</reference>
<proteinExistence type="inferred from homology"/>
<dbReference type="PANTHER" id="PTHR10177">
    <property type="entry name" value="CYCLINS"/>
    <property type="match status" value="1"/>
</dbReference>
<dbReference type="Proteomes" id="UP000663891">
    <property type="component" value="Unassembled WGS sequence"/>
</dbReference>
<dbReference type="Pfam" id="PF02984">
    <property type="entry name" value="Cyclin_C"/>
    <property type="match status" value="1"/>
</dbReference>
<evidence type="ECO:0000259" key="4">
    <source>
        <dbReference type="SMART" id="SM00385"/>
    </source>
</evidence>
<dbReference type="InterPro" id="IPR004367">
    <property type="entry name" value="Cyclin_C-dom"/>
</dbReference>
<evidence type="ECO:0008006" key="8">
    <source>
        <dbReference type="Google" id="ProtNLM"/>
    </source>
</evidence>
<dbReference type="SUPFAM" id="SSF47954">
    <property type="entry name" value="Cyclin-like"/>
    <property type="match status" value="2"/>
</dbReference>
<evidence type="ECO:0000256" key="3">
    <source>
        <dbReference type="SAM" id="MobiDB-lite"/>
    </source>
</evidence>
<evidence type="ECO:0000313" key="7">
    <source>
        <dbReference type="Proteomes" id="UP000663891"/>
    </source>
</evidence>
<evidence type="ECO:0000313" key="6">
    <source>
        <dbReference type="EMBL" id="CAF1286074.1"/>
    </source>
</evidence>
<dbReference type="OrthoDB" id="10024408at2759"/>
<comment type="similarity">
    <text evidence="2">Belongs to the cyclin family.</text>
</comment>
<dbReference type="InterPro" id="IPR036915">
    <property type="entry name" value="Cyclin-like_sf"/>
</dbReference>
<feature type="domain" description="Cyclin-like" evidence="4">
    <location>
        <begin position="491"/>
        <end position="576"/>
    </location>
</feature>
<keyword evidence="1 2" id="KW-0195">Cyclin</keyword>
<organism evidence="6 7">
    <name type="scientific">Adineta steineri</name>
    <dbReference type="NCBI Taxonomy" id="433720"/>
    <lineage>
        <taxon>Eukaryota</taxon>
        <taxon>Metazoa</taxon>
        <taxon>Spiralia</taxon>
        <taxon>Gnathifera</taxon>
        <taxon>Rotifera</taxon>
        <taxon>Eurotatoria</taxon>
        <taxon>Bdelloidea</taxon>
        <taxon>Adinetida</taxon>
        <taxon>Adinetidae</taxon>
        <taxon>Adineta</taxon>
    </lineage>
</organism>
<dbReference type="InterPro" id="IPR013763">
    <property type="entry name" value="Cyclin-like_dom"/>
</dbReference>
<feature type="region of interest" description="Disordered" evidence="3">
    <location>
        <begin position="1"/>
        <end position="124"/>
    </location>
</feature>
<dbReference type="EMBL" id="CAJNON010000486">
    <property type="protein sequence ID" value="CAF1286074.1"/>
    <property type="molecule type" value="Genomic_DNA"/>
</dbReference>
<evidence type="ECO:0000259" key="5">
    <source>
        <dbReference type="SMART" id="SM01332"/>
    </source>
</evidence>
<dbReference type="SMART" id="SM01332">
    <property type="entry name" value="Cyclin_C"/>
    <property type="match status" value="1"/>
</dbReference>
<dbReference type="SMART" id="SM00385">
    <property type="entry name" value="CYCLIN"/>
    <property type="match status" value="2"/>
</dbReference>
<accession>A0A815CNE2</accession>
<dbReference type="Gene3D" id="1.10.472.10">
    <property type="entry name" value="Cyclin-like"/>
    <property type="match status" value="2"/>
</dbReference>
<feature type="domain" description="Cyclin C-terminal" evidence="5">
    <location>
        <begin position="487"/>
        <end position="611"/>
    </location>
</feature>
<dbReference type="Pfam" id="PF00134">
    <property type="entry name" value="Cyclin_N"/>
    <property type="match status" value="1"/>
</dbReference>
<gene>
    <name evidence="6" type="ORF">VCS650_LOCUS30236</name>
</gene>
<comment type="caution">
    <text evidence="6">The sequence shown here is derived from an EMBL/GenBank/DDBJ whole genome shotgun (WGS) entry which is preliminary data.</text>
</comment>
<name>A0A815CNE2_9BILA</name>
<dbReference type="InterPro" id="IPR039361">
    <property type="entry name" value="Cyclin"/>
</dbReference>
<feature type="compositionally biased region" description="Acidic residues" evidence="3">
    <location>
        <begin position="90"/>
        <end position="116"/>
    </location>
</feature>
<feature type="domain" description="Cyclin-like" evidence="4">
    <location>
        <begin position="392"/>
        <end position="479"/>
    </location>
</feature>
<protein>
    <recommendedName>
        <fullName evidence="8">Cyclin N-terminal domain-containing protein</fullName>
    </recommendedName>
</protein>
<evidence type="ECO:0000256" key="1">
    <source>
        <dbReference type="ARBA" id="ARBA00023127"/>
    </source>
</evidence>
<sequence length="626" mass="72012">MMKLRRRPLSVCNVASNSNSPNSISGQPVRKRQRKISNQLSSDQEENISEVENRSPILTSDESDDEDGNRSSGIQTRSIAAARRKNNESSDNESDDDDDDDDEDETNESQSDEEEIPIIKQTKTRMVTRQMSIIMNHQIKIKQNVKVQPFVDHTEDTLSENGENQPRTRLRSKRLNSDQNGAQFFIRITPIDDDDTSQPAAFSSVKKESLFYYTTPERPDEADIDYEQLVNRTRIKPASMDQCHQGQLLPDESIDDGNNTRPTELIPYLLELEQSLMPVKKESLFYYTTPERPDEADIDYEQLVNRTRIKPASMDQCHQGQLLPDESIDDGNNTRPTELIPYLLELEQSLMPVLPIIKQKKKSIKQGNVIYQRRFQILLDYLYGPQRCEQISELIRLHLRSRLVLNTLFLTVNLFDRAILTGQIPKESYSDGNFHLLLTCLLIAGKFEEVEWPSISSLIANRESLEARDIKALEIIVLQSLSFDIGLTVLDFVYRYCEISPMDKSNDDLRLLFFILQLLLIDPHTFIAHKSSYIAACTYALVRHLKQYEVTWPRRLARSTGYDPAEIAYGVTKVAAQCLRALSSYEQQELIHRDLMHKYAKGPAMQLIKYEQTLNDLIQPALDENE</sequence>
<feature type="compositionally biased region" description="Polar residues" evidence="3">
    <location>
        <begin position="13"/>
        <end position="26"/>
    </location>
</feature>
<dbReference type="AlphaFoldDB" id="A0A815CNE2"/>
<evidence type="ECO:0000256" key="2">
    <source>
        <dbReference type="RuleBase" id="RU000383"/>
    </source>
</evidence>
<dbReference type="InterPro" id="IPR006671">
    <property type="entry name" value="Cyclin_N"/>
</dbReference>